<evidence type="ECO:0000256" key="3">
    <source>
        <dbReference type="ARBA" id="ARBA00022771"/>
    </source>
</evidence>
<keyword evidence="4" id="KW-0862">Zinc</keyword>
<dbReference type="GO" id="GO:0046983">
    <property type="term" value="F:protein dimerization activity"/>
    <property type="evidence" value="ECO:0007669"/>
    <property type="project" value="InterPro"/>
</dbReference>
<dbReference type="SUPFAM" id="SSF53098">
    <property type="entry name" value="Ribonuclease H-like"/>
    <property type="match status" value="1"/>
</dbReference>
<keyword evidence="9" id="KW-1185">Reference proteome</keyword>
<keyword evidence="2" id="KW-0479">Metal-binding</keyword>
<evidence type="ECO:0000313" key="8">
    <source>
        <dbReference type="EMBL" id="KAJ6439118.1"/>
    </source>
</evidence>
<evidence type="ECO:0000313" key="9">
    <source>
        <dbReference type="Proteomes" id="UP001163105"/>
    </source>
</evidence>
<evidence type="ECO:0000256" key="2">
    <source>
        <dbReference type="ARBA" id="ARBA00022723"/>
    </source>
</evidence>
<evidence type="ECO:0000259" key="7">
    <source>
        <dbReference type="Pfam" id="PF05699"/>
    </source>
</evidence>
<organism evidence="8 9">
    <name type="scientific">Purpureocillium lavendulum</name>
    <dbReference type="NCBI Taxonomy" id="1247861"/>
    <lineage>
        <taxon>Eukaryota</taxon>
        <taxon>Fungi</taxon>
        <taxon>Dikarya</taxon>
        <taxon>Ascomycota</taxon>
        <taxon>Pezizomycotina</taxon>
        <taxon>Sordariomycetes</taxon>
        <taxon>Hypocreomycetidae</taxon>
        <taxon>Hypocreales</taxon>
        <taxon>Ophiocordycipitaceae</taxon>
        <taxon>Purpureocillium</taxon>
    </lineage>
</organism>
<keyword evidence="3" id="KW-0863">Zinc-finger</keyword>
<evidence type="ECO:0000256" key="1">
    <source>
        <dbReference type="ARBA" id="ARBA00004123"/>
    </source>
</evidence>
<dbReference type="EMBL" id="JAQHRD010000007">
    <property type="protein sequence ID" value="KAJ6439118.1"/>
    <property type="molecule type" value="Genomic_DNA"/>
</dbReference>
<feature type="region of interest" description="Disordered" evidence="6">
    <location>
        <begin position="128"/>
        <end position="151"/>
    </location>
</feature>
<dbReference type="AlphaFoldDB" id="A0AB34FIY3"/>
<accession>A0AB34FIY3</accession>
<evidence type="ECO:0000256" key="5">
    <source>
        <dbReference type="ARBA" id="ARBA00023242"/>
    </source>
</evidence>
<protein>
    <submittedName>
        <fullName evidence="8">Kinesin light chain</fullName>
    </submittedName>
</protein>
<reference evidence="8" key="1">
    <citation type="submission" date="2023-01" db="EMBL/GenBank/DDBJ databases">
        <title>The growth and conidiation of Purpureocillium lavendulum are regulated by nitrogen source and histone H3K14 acetylation.</title>
        <authorList>
            <person name="Tang P."/>
            <person name="Han J."/>
            <person name="Zhang C."/>
            <person name="Tang P."/>
            <person name="Qi F."/>
            <person name="Zhang K."/>
            <person name="Liang L."/>
        </authorList>
    </citation>
    <scope>NUCLEOTIDE SEQUENCE</scope>
    <source>
        <strain evidence="8">YMF1.00683</strain>
    </source>
</reference>
<feature type="domain" description="HAT C-terminal dimerisation" evidence="7">
    <location>
        <begin position="707"/>
        <end position="788"/>
    </location>
</feature>
<dbReference type="Proteomes" id="UP001163105">
    <property type="component" value="Unassembled WGS sequence"/>
</dbReference>
<sequence>MATEQQSLDSILGIRGRRRTMRQQVDSASIKAEPGKTTVEDLPIVNVGYRKYVLEEHLANKNRKGRRSWIQGYGFFLTEIGPDFQPLQTYWACSKCDENGMSSLFVATNTTSPTEHLRRSHLITQSTSPRIGAEPTAEAPCPPTKRPRLDRPVAKSNVNKARELTVGWIITADLPFTAPSNHYLQRILELHDASLAKEVPWNRTSIRDVLRKLFAMKRRTIMCQLEKATTKIHSSFDMWTSPNRYAFIALHAHYLDASYVLQSRLLALRRVWGSHTGDNQASTVYDVLSEYGIKERIGASVCDNVSSNDKCLASLYRRISPTIRDKDIKANRTRCFGHIVNLAARAFLWGQDPDAFEREAFTEAAFQIEERELRFWRRRGAVGKLHNVVRFVRASPQRRELMKTVAGNRYGDECHRLFEEEQAAIDLELMQNNETRWNSTFLMIQRAIRKRDEITLFVTYLDAQTTDSKQRVPAQDHLSPQDWLLLAEIQSLLKPLYEITMRCQGWAREGRYGALWEVMIGMEYLLNFFEEQKPMYSNVNEATEAPERLKPLIPTRGSAQRHATESRDGNTSPEQVRDVYGATSSPLETLDDDHRRYIQISINNCWSKLNEYYTLLEQSPLYPAAVILHPRWNVSWLEANWTSCEQLVWLRDAKRSVREHFELHYPPLEPPIISGAMVPRPIRKQEPSQFDQWIQSHDRHMGEEDDELGMYMRQGPVRRDNINPILWWKDHQDEYPRLSKFALDILAIPAMAVDPERTFSVAKLTITSQRHCLHPDVVEELQCLRNWLGQKAITLGEVVGLGGLYADEGDTGTD</sequence>
<dbReference type="GO" id="GO:0008270">
    <property type="term" value="F:zinc ion binding"/>
    <property type="evidence" value="ECO:0007669"/>
    <property type="project" value="UniProtKB-KW"/>
</dbReference>
<gene>
    <name evidence="8" type="ORF">O9K51_08526</name>
</gene>
<keyword evidence="5" id="KW-0539">Nucleus</keyword>
<dbReference type="InterPro" id="IPR008906">
    <property type="entry name" value="HATC_C_dom"/>
</dbReference>
<dbReference type="InterPro" id="IPR012337">
    <property type="entry name" value="RNaseH-like_sf"/>
</dbReference>
<dbReference type="GO" id="GO:0005634">
    <property type="term" value="C:nucleus"/>
    <property type="evidence" value="ECO:0007669"/>
    <property type="project" value="UniProtKB-SubCell"/>
</dbReference>
<dbReference type="PANTHER" id="PTHR46481">
    <property type="entry name" value="ZINC FINGER BED DOMAIN-CONTAINING PROTEIN 4"/>
    <property type="match status" value="1"/>
</dbReference>
<feature type="region of interest" description="Disordered" evidence="6">
    <location>
        <begin position="554"/>
        <end position="577"/>
    </location>
</feature>
<dbReference type="PANTHER" id="PTHR46481:SF10">
    <property type="entry name" value="ZINC FINGER BED DOMAIN-CONTAINING PROTEIN 39"/>
    <property type="match status" value="1"/>
</dbReference>
<proteinExistence type="predicted"/>
<comment type="subcellular location">
    <subcellularLocation>
        <location evidence="1">Nucleus</location>
    </subcellularLocation>
</comment>
<dbReference type="InterPro" id="IPR052035">
    <property type="entry name" value="ZnF_BED_domain_contain"/>
</dbReference>
<name>A0AB34FIY3_9HYPO</name>
<comment type="caution">
    <text evidence="8">The sequence shown here is derived from an EMBL/GenBank/DDBJ whole genome shotgun (WGS) entry which is preliminary data.</text>
</comment>
<evidence type="ECO:0000256" key="6">
    <source>
        <dbReference type="SAM" id="MobiDB-lite"/>
    </source>
</evidence>
<evidence type="ECO:0000256" key="4">
    <source>
        <dbReference type="ARBA" id="ARBA00022833"/>
    </source>
</evidence>
<dbReference type="Pfam" id="PF05699">
    <property type="entry name" value="Dimer_Tnp_hAT"/>
    <property type="match status" value="1"/>
</dbReference>